<evidence type="ECO:0000256" key="21">
    <source>
        <dbReference type="ARBA" id="ARBA00049244"/>
    </source>
</evidence>
<keyword evidence="11" id="KW-0227">DNA damage</keyword>
<dbReference type="SUPFAM" id="SSF47802">
    <property type="entry name" value="DNA polymerase beta, N-terminal domain-like"/>
    <property type="match status" value="1"/>
</dbReference>
<evidence type="ECO:0000256" key="8">
    <source>
        <dbReference type="ARBA" id="ARBA00022679"/>
    </source>
</evidence>
<dbReference type="Gene3D" id="1.10.150.110">
    <property type="entry name" value="DNA polymerase beta, N-terminal domain-like"/>
    <property type="match status" value="1"/>
</dbReference>
<dbReference type="InterPro" id="IPR004013">
    <property type="entry name" value="PHP_dom"/>
</dbReference>
<evidence type="ECO:0000256" key="3">
    <source>
        <dbReference type="ARBA" id="ARBA00012417"/>
    </source>
</evidence>
<dbReference type="EC" id="4.2.99.18" evidence="4"/>
<dbReference type="Pfam" id="PF14716">
    <property type="entry name" value="HHH_8"/>
    <property type="match status" value="1"/>
</dbReference>
<dbReference type="FunFam" id="3.20.20.140:FF:000047">
    <property type="entry name" value="PHP domain-containing protein"/>
    <property type="match status" value="1"/>
</dbReference>
<keyword evidence="15" id="KW-0234">DNA repair</keyword>
<dbReference type="Gene3D" id="3.30.460.10">
    <property type="entry name" value="Beta Polymerase, domain 2"/>
    <property type="match status" value="1"/>
</dbReference>
<evidence type="ECO:0000256" key="11">
    <source>
        <dbReference type="ARBA" id="ARBA00022763"/>
    </source>
</evidence>
<dbReference type="GO" id="GO:0006281">
    <property type="term" value="P:DNA repair"/>
    <property type="evidence" value="ECO:0007669"/>
    <property type="project" value="UniProtKB-KW"/>
</dbReference>
<dbReference type="Gene3D" id="3.30.210.10">
    <property type="entry name" value="DNA polymerase, thumb domain"/>
    <property type="match status" value="1"/>
</dbReference>
<evidence type="ECO:0000256" key="20">
    <source>
        <dbReference type="ARBA" id="ARBA00045548"/>
    </source>
</evidence>
<dbReference type="Pfam" id="PF14520">
    <property type="entry name" value="HHH_5"/>
    <property type="match status" value="1"/>
</dbReference>
<keyword evidence="13" id="KW-0239">DNA-directed DNA polymerase</keyword>
<evidence type="ECO:0000259" key="24">
    <source>
        <dbReference type="SMART" id="SM00483"/>
    </source>
</evidence>
<dbReference type="Pfam" id="PF02811">
    <property type="entry name" value="PHP"/>
    <property type="match status" value="1"/>
</dbReference>
<dbReference type="InterPro" id="IPR016195">
    <property type="entry name" value="Pol/histidinol_Pase-like"/>
</dbReference>
<dbReference type="InterPro" id="IPR003583">
    <property type="entry name" value="Hlx-hairpin-Hlx_DNA-bd_motif"/>
</dbReference>
<accession>A0A1F4T5M9</accession>
<comment type="function">
    <text evidence="20">Repair polymerase that plays a key role in base-excision repair. During this process, the damaged base is excised by specific DNA glycosylases, the DNA backbone is nicked at the abasic site by an apurinic/apyrimidic (AP) endonuclease, and POLB removes 5'-deoxyribose-phosphate from the preincised AP site acting as a 5'-deoxyribose-phosphate lyase (5'-dRP lyase); through its DNA polymerase activity, it adds one nucleotide to the 3' end of the arising single-nucleotide gap. Conducts 'gap-filling' DNA synthesis in a stepwise distributive fashion rather than in a processive fashion as for other DNA polymerases. It is also able to cleave sugar-phosphate bonds 3' to an intact AP site, acting as an AP lyase.</text>
</comment>
<dbReference type="SUPFAM" id="SSF81301">
    <property type="entry name" value="Nucleotidyltransferase"/>
    <property type="match status" value="1"/>
</dbReference>
<comment type="catalytic activity">
    <reaction evidence="21">
        <text>DNA(n) + a 2'-deoxyribonucleoside 5'-triphosphate = DNA(n+1) + diphosphate</text>
        <dbReference type="Rhea" id="RHEA:22508"/>
        <dbReference type="Rhea" id="RHEA-COMP:17339"/>
        <dbReference type="Rhea" id="RHEA-COMP:17340"/>
        <dbReference type="ChEBI" id="CHEBI:33019"/>
        <dbReference type="ChEBI" id="CHEBI:61560"/>
        <dbReference type="ChEBI" id="CHEBI:173112"/>
        <dbReference type="EC" id="2.7.7.7"/>
    </reaction>
</comment>
<dbReference type="InterPro" id="IPR010994">
    <property type="entry name" value="RuvA_2-like"/>
</dbReference>
<dbReference type="GO" id="GO:0140078">
    <property type="term" value="F:class I DNA-(apurinic or apyrimidinic site) endonuclease activity"/>
    <property type="evidence" value="ECO:0007669"/>
    <property type="project" value="UniProtKB-EC"/>
</dbReference>
<dbReference type="Proteomes" id="UP000178602">
    <property type="component" value="Unassembled WGS sequence"/>
</dbReference>
<keyword evidence="12" id="KW-0832">Ubl conjugation</keyword>
<keyword evidence="10" id="KW-0235">DNA replication</keyword>
<organism evidence="25 26">
    <name type="scientific">candidate division WOR-1 bacterium RIFOXYC12_FULL_54_18</name>
    <dbReference type="NCBI Taxonomy" id="1802584"/>
    <lineage>
        <taxon>Bacteria</taxon>
        <taxon>Bacillati</taxon>
        <taxon>Saganbacteria</taxon>
    </lineage>
</organism>
<dbReference type="CDD" id="cd00141">
    <property type="entry name" value="NT_POLXc"/>
    <property type="match status" value="1"/>
</dbReference>
<evidence type="ECO:0000256" key="7">
    <source>
        <dbReference type="ARBA" id="ARBA00022634"/>
    </source>
</evidence>
<evidence type="ECO:0000256" key="18">
    <source>
        <dbReference type="ARBA" id="ARBA00044632"/>
    </source>
</evidence>
<keyword evidence="9" id="KW-0548">Nucleotidyltransferase</keyword>
<feature type="domain" description="Helix-hairpin-helix DNA-binding motif class 1" evidence="22">
    <location>
        <begin position="129"/>
        <end position="148"/>
    </location>
</feature>
<keyword evidence="6" id="KW-0488">Methylation</keyword>
<dbReference type="InterPro" id="IPR037160">
    <property type="entry name" value="DNA_Pol_thumb_sf"/>
</dbReference>
<evidence type="ECO:0000256" key="19">
    <source>
        <dbReference type="ARBA" id="ARBA00044678"/>
    </source>
</evidence>
<comment type="catalytic activity">
    <reaction evidence="18">
        <text>2'-deoxyribonucleotide-(2'-deoxyribose 5'-phosphate)-2'-deoxyribonucleotide-DNA = a 3'-end 2'-deoxyribonucleotide-(2,3-dehydro-2,3-deoxyribose 5'-phosphate)-DNA + a 5'-end 5'-phospho-2'-deoxyribonucleoside-DNA + H(+)</text>
        <dbReference type="Rhea" id="RHEA:66592"/>
        <dbReference type="Rhea" id="RHEA-COMP:13180"/>
        <dbReference type="Rhea" id="RHEA-COMP:16897"/>
        <dbReference type="Rhea" id="RHEA-COMP:17067"/>
        <dbReference type="ChEBI" id="CHEBI:15378"/>
        <dbReference type="ChEBI" id="CHEBI:136412"/>
        <dbReference type="ChEBI" id="CHEBI:157695"/>
        <dbReference type="ChEBI" id="CHEBI:167181"/>
        <dbReference type="EC" id="4.2.99.18"/>
    </reaction>
</comment>
<evidence type="ECO:0000256" key="1">
    <source>
        <dbReference type="ARBA" id="ARBA00001946"/>
    </source>
</evidence>
<dbReference type="PIRSF" id="PIRSF005047">
    <property type="entry name" value="UCP005047_YshC"/>
    <property type="match status" value="1"/>
</dbReference>
<dbReference type="SMART" id="SM00278">
    <property type="entry name" value="HhH1"/>
    <property type="match status" value="3"/>
</dbReference>
<dbReference type="SUPFAM" id="SSF47781">
    <property type="entry name" value="RuvA domain 2-like"/>
    <property type="match status" value="1"/>
</dbReference>
<dbReference type="NCBIfam" id="NF006375">
    <property type="entry name" value="PRK08609.1"/>
    <property type="match status" value="1"/>
</dbReference>
<dbReference type="Pfam" id="PF14791">
    <property type="entry name" value="DNA_pol_B_thumb"/>
    <property type="match status" value="1"/>
</dbReference>
<dbReference type="GO" id="GO:0008270">
    <property type="term" value="F:zinc ion binding"/>
    <property type="evidence" value="ECO:0007669"/>
    <property type="project" value="TreeGrafter"/>
</dbReference>
<evidence type="ECO:0000256" key="5">
    <source>
        <dbReference type="ARBA" id="ARBA00020020"/>
    </source>
</evidence>
<feature type="domain" description="Helix-hairpin-helix DNA-binding motif class 1" evidence="22">
    <location>
        <begin position="94"/>
        <end position="113"/>
    </location>
</feature>
<evidence type="ECO:0000259" key="23">
    <source>
        <dbReference type="SMART" id="SM00481"/>
    </source>
</evidence>
<dbReference type="Gene3D" id="1.10.150.20">
    <property type="entry name" value="5' to 3' exonuclease, C-terminal subdomain"/>
    <property type="match status" value="1"/>
</dbReference>
<dbReference type="InterPro" id="IPR010996">
    <property type="entry name" value="HHH_MUS81"/>
</dbReference>
<dbReference type="SMART" id="SM00481">
    <property type="entry name" value="POLIIIAc"/>
    <property type="match status" value="1"/>
</dbReference>
<dbReference type="InterPro" id="IPR022311">
    <property type="entry name" value="PolX-like"/>
</dbReference>
<dbReference type="CDD" id="cd07436">
    <property type="entry name" value="PHP_PolX"/>
    <property type="match status" value="1"/>
</dbReference>
<evidence type="ECO:0000313" key="26">
    <source>
        <dbReference type="Proteomes" id="UP000178602"/>
    </source>
</evidence>
<evidence type="ECO:0000256" key="9">
    <source>
        <dbReference type="ARBA" id="ARBA00022695"/>
    </source>
</evidence>
<evidence type="ECO:0000256" key="16">
    <source>
        <dbReference type="ARBA" id="ARBA00035717"/>
    </source>
</evidence>
<dbReference type="PANTHER" id="PTHR36928:SF1">
    <property type="entry name" value="PHOSPHATASE YCDX-RELATED"/>
    <property type="match status" value="1"/>
</dbReference>
<dbReference type="GO" id="GO:0003677">
    <property type="term" value="F:DNA binding"/>
    <property type="evidence" value="ECO:0007669"/>
    <property type="project" value="InterPro"/>
</dbReference>
<evidence type="ECO:0000256" key="15">
    <source>
        <dbReference type="ARBA" id="ARBA00023204"/>
    </source>
</evidence>
<proteinExistence type="predicted"/>
<dbReference type="InterPro" id="IPR002008">
    <property type="entry name" value="DNA_pol_X_beta-like"/>
</dbReference>
<dbReference type="PANTHER" id="PTHR36928">
    <property type="entry name" value="PHOSPHATASE YCDX-RELATED"/>
    <property type="match status" value="1"/>
</dbReference>
<evidence type="ECO:0000256" key="2">
    <source>
        <dbReference type="ARBA" id="ARBA00004496"/>
    </source>
</evidence>
<reference evidence="25 26" key="1">
    <citation type="journal article" date="2016" name="Nat. Commun.">
        <title>Thousands of microbial genomes shed light on interconnected biogeochemical processes in an aquifer system.</title>
        <authorList>
            <person name="Anantharaman K."/>
            <person name="Brown C.T."/>
            <person name="Hug L.A."/>
            <person name="Sharon I."/>
            <person name="Castelle C.J."/>
            <person name="Probst A.J."/>
            <person name="Thomas B.C."/>
            <person name="Singh A."/>
            <person name="Wilkins M.J."/>
            <person name="Karaoz U."/>
            <person name="Brodie E.L."/>
            <person name="Williams K.H."/>
            <person name="Hubbard S.S."/>
            <person name="Banfield J.F."/>
        </authorList>
    </citation>
    <scope>NUCLEOTIDE SEQUENCE [LARGE SCALE GENOMIC DNA]</scope>
</reference>
<keyword evidence="8" id="KW-0808">Transferase</keyword>
<evidence type="ECO:0000256" key="17">
    <source>
        <dbReference type="ARBA" id="ARBA00035726"/>
    </source>
</evidence>
<dbReference type="InterPro" id="IPR027421">
    <property type="entry name" value="DNA_pol_lamdba_lyase_dom_sf"/>
</dbReference>
<comment type="catalytic activity">
    <reaction evidence="19">
        <text>a 5'-end 2'-deoxyribose-2'-deoxyribonucleotide-DNA = (2E,4S)-4-hydroxypenten-2-al-5-phosphate + a 5'-end 5'-phospho-2'-deoxyribonucleoside-DNA + H(+)</text>
        <dbReference type="Rhea" id="RHEA:76255"/>
        <dbReference type="Rhea" id="RHEA-COMP:13180"/>
        <dbReference type="Rhea" id="RHEA-COMP:18657"/>
        <dbReference type="ChEBI" id="CHEBI:15378"/>
        <dbReference type="ChEBI" id="CHEBI:136412"/>
        <dbReference type="ChEBI" id="CHEBI:195194"/>
        <dbReference type="ChEBI" id="CHEBI:195195"/>
    </reaction>
</comment>
<dbReference type="InterPro" id="IPR002054">
    <property type="entry name" value="DNA-dir_DNA_pol_X"/>
</dbReference>
<comment type="caution">
    <text evidence="25">The sequence shown here is derived from an EMBL/GenBank/DDBJ whole genome shotgun (WGS) entry which is preliminary data.</text>
</comment>
<evidence type="ECO:0000256" key="12">
    <source>
        <dbReference type="ARBA" id="ARBA00022843"/>
    </source>
</evidence>
<sequence>MENSEIAKIFWEISEFLELKGDNPFKIRAYQKAARNIETLSQNLDDIYKRGGIAALRELPGIGQDLSEKIESFIKTGKVDTYDKLRREFPAGFINLLEIPSLGPKTAMLLYKKFKVGSVAALEKLTRSGKLEGLPGFGTKKTENILKGINLKKRVKGRFLLSEALAYAEPIVAELEKLKAVDRLLPAGSLRRRQETIGDLDFLVTSKDPARVMSGFTSLPQVERTLVKGGTKASVILKNGMQADLRVVKEKSFGAAAHYFTGSKGHNIHIRQLAQKKGWKVSEYGIFNTAGKQIGGRTEQEMFSKFGLQYIPPELREMRGEFEAAAKREIPELIEPIDIRGDLQMHSDHSDGSSTIEAMAAAANKLGYEYIAITDHTRSTRVAGGQTEKEFLKELEDIDRINRKLNGFRVLKGVEVDILPDGTLDFSDEVLKRAEVVLAAVHSNFKMEKSKMTKRIIRALENKYVNLLAHPTGRLIGKREPYEVDIEAVIQAAKRTGTVLEINAYPERLDLSDLHCRRAKEVGVLLAINTDSHSPLQLGTMKYGVMTARRGWLEKSDVINTLPVGKLLKILARKR</sequence>
<dbReference type="GO" id="GO:0003887">
    <property type="term" value="F:DNA-directed DNA polymerase activity"/>
    <property type="evidence" value="ECO:0007669"/>
    <property type="project" value="UniProtKB-KW"/>
</dbReference>
<protein>
    <recommendedName>
        <fullName evidence="5">DNA polymerase beta</fullName>
        <ecNumber evidence="3">2.7.7.7</ecNumber>
        <ecNumber evidence="4">4.2.99.18</ecNumber>
    </recommendedName>
    <alternativeName>
        <fullName evidence="16">5'-deoxyribose-phosphate lyase</fullName>
    </alternativeName>
    <alternativeName>
        <fullName evidence="17">AP lyase</fullName>
    </alternativeName>
</protein>
<dbReference type="EC" id="2.7.7.7" evidence="3"/>
<dbReference type="InterPro" id="IPR043519">
    <property type="entry name" value="NT_sf"/>
</dbReference>
<evidence type="ECO:0000256" key="13">
    <source>
        <dbReference type="ARBA" id="ARBA00022932"/>
    </source>
</evidence>
<evidence type="ECO:0000313" key="25">
    <source>
        <dbReference type="EMBL" id="OGC27799.1"/>
    </source>
</evidence>
<gene>
    <name evidence="25" type="ORF">A3K49_02170</name>
</gene>
<evidence type="ECO:0000256" key="14">
    <source>
        <dbReference type="ARBA" id="ARBA00023053"/>
    </source>
</evidence>
<dbReference type="EMBL" id="MEUG01000001">
    <property type="protein sequence ID" value="OGC27799.1"/>
    <property type="molecule type" value="Genomic_DNA"/>
</dbReference>
<dbReference type="InterPro" id="IPR003141">
    <property type="entry name" value="Pol/His_phosphatase_N"/>
</dbReference>
<dbReference type="AlphaFoldDB" id="A0A1F4T5M9"/>
<evidence type="ECO:0000259" key="22">
    <source>
        <dbReference type="SMART" id="SM00278"/>
    </source>
</evidence>
<comment type="subcellular location">
    <subcellularLocation>
        <location evidence="2">Cytoplasm</location>
    </subcellularLocation>
</comment>
<dbReference type="InterPro" id="IPR047967">
    <property type="entry name" value="PolX_PHP"/>
</dbReference>
<dbReference type="InterPro" id="IPR029398">
    <property type="entry name" value="PolB_thumb"/>
</dbReference>
<name>A0A1F4T5M9_UNCSA</name>
<feature type="domain" description="Helix-hairpin-helix DNA-binding motif class 1" evidence="22">
    <location>
        <begin position="54"/>
        <end position="73"/>
    </location>
</feature>
<keyword evidence="14" id="KW-0915">Sodium</keyword>
<evidence type="ECO:0000256" key="4">
    <source>
        <dbReference type="ARBA" id="ARBA00012720"/>
    </source>
</evidence>
<evidence type="ECO:0000256" key="6">
    <source>
        <dbReference type="ARBA" id="ARBA00022481"/>
    </source>
</evidence>
<dbReference type="PRINTS" id="PR00870">
    <property type="entry name" value="DNAPOLXBETA"/>
</dbReference>
<comment type="cofactor">
    <cofactor evidence="1">
        <name>Mg(2+)</name>
        <dbReference type="ChEBI" id="CHEBI:18420"/>
    </cofactor>
</comment>
<dbReference type="InterPro" id="IPR050243">
    <property type="entry name" value="PHP_phosphatase"/>
</dbReference>
<dbReference type="GO" id="GO:0005829">
    <property type="term" value="C:cytosol"/>
    <property type="evidence" value="ECO:0007669"/>
    <property type="project" value="TreeGrafter"/>
</dbReference>
<evidence type="ECO:0000256" key="10">
    <source>
        <dbReference type="ARBA" id="ARBA00022705"/>
    </source>
</evidence>
<dbReference type="SUPFAM" id="SSF89550">
    <property type="entry name" value="PHP domain-like"/>
    <property type="match status" value="1"/>
</dbReference>
<dbReference type="Gene3D" id="3.20.20.140">
    <property type="entry name" value="Metal-dependent hydrolases"/>
    <property type="match status" value="1"/>
</dbReference>
<keyword evidence="7" id="KW-0237">DNA synthesis</keyword>
<feature type="domain" description="Polymerase/histidinol phosphatase N-terminal" evidence="23">
    <location>
        <begin position="341"/>
        <end position="420"/>
    </location>
</feature>
<dbReference type="SMART" id="SM00483">
    <property type="entry name" value="POLXc"/>
    <property type="match status" value="1"/>
</dbReference>
<feature type="domain" description="DNA-directed DNA polymerase X" evidence="24">
    <location>
        <begin position="1"/>
        <end position="317"/>
    </location>
</feature>
<dbReference type="GO" id="GO:0042578">
    <property type="term" value="F:phosphoric ester hydrolase activity"/>
    <property type="evidence" value="ECO:0007669"/>
    <property type="project" value="TreeGrafter"/>
</dbReference>